<keyword evidence="2" id="KW-1185">Reference proteome</keyword>
<gene>
    <name evidence="1" type="ORF">F383_01515</name>
</gene>
<proteinExistence type="predicted"/>
<evidence type="ECO:0000313" key="1">
    <source>
        <dbReference type="EMBL" id="KHG18381.1"/>
    </source>
</evidence>
<evidence type="ECO:0000313" key="2">
    <source>
        <dbReference type="Proteomes" id="UP000032142"/>
    </source>
</evidence>
<name>A0A0B0P4V5_GOSAR</name>
<dbReference type="EMBL" id="KN410486">
    <property type="protein sequence ID" value="KHG18381.1"/>
    <property type="molecule type" value="Genomic_DNA"/>
</dbReference>
<accession>A0A0B0P4V5</accession>
<protein>
    <submittedName>
        <fullName evidence="1">Uncharacterized protein</fullName>
    </submittedName>
</protein>
<sequence>MEVLGNDQPLEWLNMIIYGPMYDKTLVGPWIP</sequence>
<organism evidence="1 2">
    <name type="scientific">Gossypium arboreum</name>
    <name type="common">Tree cotton</name>
    <name type="synonym">Gossypium nanking</name>
    <dbReference type="NCBI Taxonomy" id="29729"/>
    <lineage>
        <taxon>Eukaryota</taxon>
        <taxon>Viridiplantae</taxon>
        <taxon>Streptophyta</taxon>
        <taxon>Embryophyta</taxon>
        <taxon>Tracheophyta</taxon>
        <taxon>Spermatophyta</taxon>
        <taxon>Magnoliopsida</taxon>
        <taxon>eudicotyledons</taxon>
        <taxon>Gunneridae</taxon>
        <taxon>Pentapetalae</taxon>
        <taxon>rosids</taxon>
        <taxon>malvids</taxon>
        <taxon>Malvales</taxon>
        <taxon>Malvaceae</taxon>
        <taxon>Malvoideae</taxon>
        <taxon>Gossypium</taxon>
    </lineage>
</organism>
<reference evidence="2" key="1">
    <citation type="submission" date="2014-09" db="EMBL/GenBank/DDBJ databases">
        <authorList>
            <person name="Mudge J."/>
            <person name="Ramaraj T."/>
            <person name="Lindquist I.E."/>
            <person name="Bharti A.K."/>
            <person name="Sundararajan A."/>
            <person name="Cameron C.T."/>
            <person name="Woodward J.E."/>
            <person name="May G.D."/>
            <person name="Brubaker C."/>
            <person name="Broadhvest J."/>
            <person name="Wilkins T.A."/>
        </authorList>
    </citation>
    <scope>NUCLEOTIDE SEQUENCE</scope>
    <source>
        <strain evidence="2">cv. AKA8401</strain>
    </source>
</reference>
<dbReference type="AlphaFoldDB" id="A0A0B0P4V5"/>
<dbReference type="Proteomes" id="UP000032142">
    <property type="component" value="Unassembled WGS sequence"/>
</dbReference>